<dbReference type="Proteomes" id="UP000019141">
    <property type="component" value="Unassembled WGS sequence"/>
</dbReference>
<dbReference type="GO" id="GO:0046491">
    <property type="term" value="P:L-methylmalonyl-CoA metabolic process"/>
    <property type="evidence" value="ECO:0007669"/>
    <property type="project" value="TreeGrafter"/>
</dbReference>
<dbReference type="PANTHER" id="PTHR43048:SF3">
    <property type="entry name" value="METHYLMALONYL-COA EPIMERASE, MITOCHONDRIAL"/>
    <property type="match status" value="1"/>
</dbReference>
<dbReference type="EMBL" id="AZHW01000468">
    <property type="protein sequence ID" value="ETW99245.1"/>
    <property type="molecule type" value="Genomic_DNA"/>
</dbReference>
<dbReference type="InterPro" id="IPR051785">
    <property type="entry name" value="MMCE/EMCE_epimerase"/>
</dbReference>
<gene>
    <name evidence="3" type="ORF">ETSY1_15700</name>
</gene>
<dbReference type="AlphaFoldDB" id="W4LNF2"/>
<name>W4LNF2_ENTF1</name>
<evidence type="ECO:0000313" key="4">
    <source>
        <dbReference type="Proteomes" id="UP000019141"/>
    </source>
</evidence>
<evidence type="ECO:0000313" key="3">
    <source>
        <dbReference type="EMBL" id="ETW99245.1"/>
    </source>
</evidence>
<dbReference type="GO" id="GO:0004493">
    <property type="term" value="F:methylmalonyl-CoA epimerase activity"/>
    <property type="evidence" value="ECO:0007669"/>
    <property type="project" value="TreeGrafter"/>
</dbReference>
<dbReference type="InterPro" id="IPR037523">
    <property type="entry name" value="VOC_core"/>
</dbReference>
<evidence type="ECO:0000256" key="1">
    <source>
        <dbReference type="ARBA" id="ARBA00022723"/>
    </source>
</evidence>
<dbReference type="InterPro" id="IPR018146">
    <property type="entry name" value="Glyoxalase_1_CS"/>
</dbReference>
<reference evidence="3 4" key="1">
    <citation type="journal article" date="2014" name="Nature">
        <title>An environmental bacterial taxon with a large and distinct metabolic repertoire.</title>
        <authorList>
            <person name="Wilson M.C."/>
            <person name="Mori T."/>
            <person name="Ruckert C."/>
            <person name="Uria A.R."/>
            <person name="Helf M.J."/>
            <person name="Takada K."/>
            <person name="Gernert C."/>
            <person name="Steffens U.A."/>
            <person name="Heycke N."/>
            <person name="Schmitt S."/>
            <person name="Rinke C."/>
            <person name="Helfrich E.J."/>
            <person name="Brachmann A.O."/>
            <person name="Gurgui C."/>
            <person name="Wakimoto T."/>
            <person name="Kracht M."/>
            <person name="Crusemann M."/>
            <person name="Hentschel U."/>
            <person name="Abe I."/>
            <person name="Matsunaga S."/>
            <person name="Kalinowski J."/>
            <person name="Takeyama H."/>
            <person name="Piel J."/>
        </authorList>
    </citation>
    <scope>NUCLEOTIDE SEQUENCE [LARGE SCALE GENOMIC DNA]</scope>
    <source>
        <strain evidence="4">TSY1</strain>
    </source>
</reference>
<dbReference type="HOGENOM" id="CLU_046006_2_2_7"/>
<dbReference type="PROSITE" id="PS51819">
    <property type="entry name" value="VOC"/>
    <property type="match status" value="1"/>
</dbReference>
<comment type="caution">
    <text evidence="3">The sequence shown here is derived from an EMBL/GenBank/DDBJ whole genome shotgun (WGS) entry which is preliminary data.</text>
</comment>
<dbReference type="Pfam" id="PF00903">
    <property type="entry name" value="Glyoxalase"/>
    <property type="match status" value="1"/>
</dbReference>
<keyword evidence="1" id="KW-0479">Metal-binding</keyword>
<dbReference type="PROSITE" id="PS00934">
    <property type="entry name" value="GLYOXALASE_I_1"/>
    <property type="match status" value="1"/>
</dbReference>
<sequence length="146" mass="16008">MYTSVNHTSFTVSDVDRSVTFYTDALGMKLLNISERDSEFSEQVTGIPGAHLKIAYVEAANYRIELIQYLAPAAEKIDTRTCNVGSAHVAFNVDDLQGMYEEMSGKGVKFISEPCTIPAGPNKGGKVVYLEDPDSNTLEFIQPAPH</sequence>
<organism evidence="3 4">
    <name type="scientific">Entotheonella factor</name>
    <dbReference type="NCBI Taxonomy" id="1429438"/>
    <lineage>
        <taxon>Bacteria</taxon>
        <taxon>Pseudomonadati</taxon>
        <taxon>Nitrospinota/Tectimicrobiota group</taxon>
        <taxon>Candidatus Tectimicrobiota</taxon>
        <taxon>Candidatus Entotheonellia</taxon>
        <taxon>Candidatus Entotheonellales</taxon>
        <taxon>Candidatus Entotheonellaceae</taxon>
        <taxon>Candidatus Entotheonella</taxon>
    </lineage>
</organism>
<dbReference type="InterPro" id="IPR029068">
    <property type="entry name" value="Glyas_Bleomycin-R_OHBP_Dase"/>
</dbReference>
<dbReference type="InterPro" id="IPR004360">
    <property type="entry name" value="Glyas_Fos-R_dOase_dom"/>
</dbReference>
<evidence type="ECO:0000259" key="2">
    <source>
        <dbReference type="PROSITE" id="PS51819"/>
    </source>
</evidence>
<proteinExistence type="predicted"/>
<protein>
    <recommendedName>
        <fullName evidence="2">VOC domain-containing protein</fullName>
    </recommendedName>
</protein>
<feature type="domain" description="VOC" evidence="2">
    <location>
        <begin position="4"/>
        <end position="143"/>
    </location>
</feature>
<dbReference type="PANTHER" id="PTHR43048">
    <property type="entry name" value="METHYLMALONYL-COA EPIMERASE"/>
    <property type="match status" value="1"/>
</dbReference>
<dbReference type="GO" id="GO:0004462">
    <property type="term" value="F:lactoylglutathione lyase activity"/>
    <property type="evidence" value="ECO:0007669"/>
    <property type="project" value="InterPro"/>
</dbReference>
<dbReference type="Gene3D" id="3.10.180.10">
    <property type="entry name" value="2,3-Dihydroxybiphenyl 1,2-Dioxygenase, domain 1"/>
    <property type="match status" value="1"/>
</dbReference>
<keyword evidence="4" id="KW-1185">Reference proteome</keyword>
<dbReference type="SUPFAM" id="SSF54593">
    <property type="entry name" value="Glyoxalase/Bleomycin resistance protein/Dihydroxybiphenyl dioxygenase"/>
    <property type="match status" value="1"/>
</dbReference>
<accession>W4LNF2</accession>
<dbReference type="GO" id="GO:0046872">
    <property type="term" value="F:metal ion binding"/>
    <property type="evidence" value="ECO:0007669"/>
    <property type="project" value="UniProtKB-KW"/>
</dbReference>